<dbReference type="InterPro" id="IPR017972">
    <property type="entry name" value="Cyt_P450_CS"/>
</dbReference>
<evidence type="ECO:0000256" key="8">
    <source>
        <dbReference type="ARBA" id="ARBA00023033"/>
    </source>
</evidence>
<dbReference type="InterPro" id="IPR001128">
    <property type="entry name" value="Cyt_P450"/>
</dbReference>
<accession>A0A8H6VWC5</accession>
<feature type="binding site" description="axial binding residue" evidence="9">
    <location>
        <position position="465"/>
    </location>
    <ligand>
        <name>heme</name>
        <dbReference type="ChEBI" id="CHEBI:30413"/>
    </ligand>
    <ligandPart>
        <name>Fe</name>
        <dbReference type="ChEBI" id="CHEBI:18248"/>
    </ligandPart>
</feature>
<comment type="pathway">
    <text evidence="2">Secondary metabolite biosynthesis.</text>
</comment>
<dbReference type="InterPro" id="IPR050364">
    <property type="entry name" value="Cytochrome_P450_fung"/>
</dbReference>
<gene>
    <name evidence="11" type="ORF">HMN09_01111700</name>
</gene>
<evidence type="ECO:0000256" key="9">
    <source>
        <dbReference type="PIRSR" id="PIRSR602401-1"/>
    </source>
</evidence>
<comment type="cofactor">
    <cofactor evidence="1 9">
        <name>heme</name>
        <dbReference type="ChEBI" id="CHEBI:30413"/>
    </cofactor>
</comment>
<dbReference type="InterPro" id="IPR036396">
    <property type="entry name" value="Cyt_P450_sf"/>
</dbReference>
<comment type="similarity">
    <text evidence="3 10">Belongs to the cytochrome P450 family.</text>
</comment>
<proteinExistence type="inferred from homology"/>
<evidence type="ECO:0000256" key="10">
    <source>
        <dbReference type="RuleBase" id="RU000461"/>
    </source>
</evidence>
<protein>
    <recommendedName>
        <fullName evidence="13">Cytochrome P450</fullName>
    </recommendedName>
</protein>
<dbReference type="PRINTS" id="PR00463">
    <property type="entry name" value="EP450I"/>
</dbReference>
<evidence type="ECO:0000256" key="7">
    <source>
        <dbReference type="ARBA" id="ARBA00023004"/>
    </source>
</evidence>
<evidence type="ECO:0000256" key="4">
    <source>
        <dbReference type="ARBA" id="ARBA00022617"/>
    </source>
</evidence>
<dbReference type="CDD" id="cd11065">
    <property type="entry name" value="CYP64-like"/>
    <property type="match status" value="1"/>
</dbReference>
<evidence type="ECO:0000256" key="3">
    <source>
        <dbReference type="ARBA" id="ARBA00010617"/>
    </source>
</evidence>
<dbReference type="SUPFAM" id="SSF48264">
    <property type="entry name" value="Cytochrome P450"/>
    <property type="match status" value="1"/>
</dbReference>
<evidence type="ECO:0000256" key="1">
    <source>
        <dbReference type="ARBA" id="ARBA00001971"/>
    </source>
</evidence>
<dbReference type="OrthoDB" id="2789670at2759"/>
<keyword evidence="12" id="KW-1185">Reference proteome</keyword>
<dbReference type="PANTHER" id="PTHR46300:SF7">
    <property type="entry name" value="P450, PUTATIVE (EUROFUNG)-RELATED"/>
    <property type="match status" value="1"/>
</dbReference>
<dbReference type="PRINTS" id="PR00385">
    <property type="entry name" value="P450"/>
</dbReference>
<keyword evidence="8 10" id="KW-0503">Monooxygenase</keyword>
<dbReference type="GO" id="GO:0020037">
    <property type="term" value="F:heme binding"/>
    <property type="evidence" value="ECO:0007669"/>
    <property type="project" value="InterPro"/>
</dbReference>
<keyword evidence="6 10" id="KW-0560">Oxidoreductase</keyword>
<keyword evidence="4 9" id="KW-0349">Heme</keyword>
<sequence length="535" mass="59834">MEALPVPLLFVCALSVGFYAFMRRSQKQQSFLPLPPGPTKLPLLGNLLDMPAERPWETWHRWSKEFGSDIMHLDVAGDSIVVLESLDAVKELFDRRSALYSQRGRFPMVMELLDWNWSLGTIKYGDFWRKCRKSFHDSFNAVAVKQFRPQETRAVHELLRGLLDDPQDIMGKFRLMATSLIMDMTYGIKILPQKDPYLPLISEVMHVFTVTSVPGAFLVDTFPILKFVPSWFPGARFKRQAATWRPMIQDMRRLPWEETKRQVESGTAPPSFAANTLRALDNNNPNGGLGSDWEEVAKTVAANVLGAGADTTVAALGWFVLAMLAYPDVQKKAQAELDAVLGHGALPTFDDEAALPYTTALVKEVLRWKPVGPLGALVPVVRAENIVNFVVEGLPHFVDVEDEYAGYRIPAGSTVIANTWALLRDESIYPDPIPFKPERFLHDGQLDPNVRDPETIAFGFGRRICPGRNFASSTLWLTIASMLATFDIEKATDAEGRILEPNYDGFPGLISAPLPFECTIKPRSVRTVQAIQSTV</sequence>
<evidence type="ECO:0000313" key="12">
    <source>
        <dbReference type="Proteomes" id="UP000613580"/>
    </source>
</evidence>
<dbReference type="PANTHER" id="PTHR46300">
    <property type="entry name" value="P450, PUTATIVE (EUROFUNG)-RELATED-RELATED"/>
    <property type="match status" value="1"/>
</dbReference>
<dbReference type="Proteomes" id="UP000613580">
    <property type="component" value="Unassembled WGS sequence"/>
</dbReference>
<evidence type="ECO:0000313" key="11">
    <source>
        <dbReference type="EMBL" id="KAF7296414.1"/>
    </source>
</evidence>
<dbReference type="EMBL" id="JACAZE010000017">
    <property type="protein sequence ID" value="KAF7296414.1"/>
    <property type="molecule type" value="Genomic_DNA"/>
</dbReference>
<name>A0A8H6VWC5_MYCCL</name>
<dbReference type="Pfam" id="PF00067">
    <property type="entry name" value="p450"/>
    <property type="match status" value="2"/>
</dbReference>
<keyword evidence="7 9" id="KW-0408">Iron</keyword>
<dbReference type="GO" id="GO:0016705">
    <property type="term" value="F:oxidoreductase activity, acting on paired donors, with incorporation or reduction of molecular oxygen"/>
    <property type="evidence" value="ECO:0007669"/>
    <property type="project" value="InterPro"/>
</dbReference>
<dbReference type="GO" id="GO:0005506">
    <property type="term" value="F:iron ion binding"/>
    <property type="evidence" value="ECO:0007669"/>
    <property type="project" value="InterPro"/>
</dbReference>
<evidence type="ECO:0000256" key="5">
    <source>
        <dbReference type="ARBA" id="ARBA00022723"/>
    </source>
</evidence>
<dbReference type="GO" id="GO:0004497">
    <property type="term" value="F:monooxygenase activity"/>
    <property type="evidence" value="ECO:0007669"/>
    <property type="project" value="UniProtKB-KW"/>
</dbReference>
<keyword evidence="5 9" id="KW-0479">Metal-binding</keyword>
<evidence type="ECO:0000256" key="6">
    <source>
        <dbReference type="ARBA" id="ARBA00023002"/>
    </source>
</evidence>
<reference evidence="11" key="1">
    <citation type="submission" date="2020-05" db="EMBL/GenBank/DDBJ databases">
        <title>Mycena genomes resolve the evolution of fungal bioluminescence.</title>
        <authorList>
            <person name="Tsai I.J."/>
        </authorList>
    </citation>
    <scope>NUCLEOTIDE SEQUENCE</scope>
    <source>
        <strain evidence="11">110903Hualien_Pintung</strain>
    </source>
</reference>
<evidence type="ECO:0008006" key="13">
    <source>
        <dbReference type="Google" id="ProtNLM"/>
    </source>
</evidence>
<evidence type="ECO:0000256" key="2">
    <source>
        <dbReference type="ARBA" id="ARBA00005179"/>
    </source>
</evidence>
<organism evidence="11 12">
    <name type="scientific">Mycena chlorophos</name>
    <name type="common">Agaric fungus</name>
    <name type="synonym">Agaricus chlorophos</name>
    <dbReference type="NCBI Taxonomy" id="658473"/>
    <lineage>
        <taxon>Eukaryota</taxon>
        <taxon>Fungi</taxon>
        <taxon>Dikarya</taxon>
        <taxon>Basidiomycota</taxon>
        <taxon>Agaricomycotina</taxon>
        <taxon>Agaricomycetes</taxon>
        <taxon>Agaricomycetidae</taxon>
        <taxon>Agaricales</taxon>
        <taxon>Marasmiineae</taxon>
        <taxon>Mycenaceae</taxon>
        <taxon>Mycena</taxon>
    </lineage>
</organism>
<dbReference type="AlphaFoldDB" id="A0A8H6VWC5"/>
<dbReference type="PROSITE" id="PS00086">
    <property type="entry name" value="CYTOCHROME_P450"/>
    <property type="match status" value="1"/>
</dbReference>
<dbReference type="InterPro" id="IPR002401">
    <property type="entry name" value="Cyt_P450_E_grp-I"/>
</dbReference>
<dbReference type="Gene3D" id="1.10.630.10">
    <property type="entry name" value="Cytochrome P450"/>
    <property type="match status" value="1"/>
</dbReference>
<comment type="caution">
    <text evidence="11">The sequence shown here is derived from an EMBL/GenBank/DDBJ whole genome shotgun (WGS) entry which is preliminary data.</text>
</comment>